<dbReference type="PANTHER" id="PTHR43289:SF6">
    <property type="entry name" value="SERINE_THREONINE-PROTEIN KINASE NEKL-3"/>
    <property type="match status" value="1"/>
</dbReference>
<keyword evidence="5" id="KW-1133">Transmembrane helix</keyword>
<keyword evidence="3 7" id="KW-0418">Kinase</keyword>
<dbReference type="PANTHER" id="PTHR43289">
    <property type="entry name" value="MITOGEN-ACTIVATED PROTEIN KINASE KINASE KINASE 20-RELATED"/>
    <property type="match status" value="1"/>
</dbReference>
<feature type="transmembrane region" description="Helical" evidence="5">
    <location>
        <begin position="413"/>
        <end position="437"/>
    </location>
</feature>
<sequence>MSSETAREEEIFDAARAIADAQERSEYLETECSDDPGMLRRLKSMLETTDEVDDFFAESARAINSEEVAEKLRKDPDEEEEVGVKIGRYRLLQRLGDGGCGVVYLAEQEEPVRRAVALKIIRLGMETERVISRFEAERQALAMMDHPNIARVFDAGETAGGSPYFVMEHVRGEALTDYCRAHRLGIIDRLKLFMQVCHAIQHAHQKGIIHGDIKPSNIIVSEHDGGAVPRVIDFGIARATEAGFSEMMLFSGPDKQVLGTPSYMSPEQVQLGGLDVDTRSDVYSLGVLLYELLTDVQPFDQDRLANVGIADLRRIVGKEDPPLPSARILSLSSEKVNTIAESLNKTPKSLVSRLKGDLDCIVMKAMSKDRRRRYETADALATEIKRYLADEPVAAHSPGFFYRYRKMVKRNRSMVLASTAVALTLIFGLGLSTWLLIREREARQRAEAAEQQQARLRLEAEFRGQLTEAAMLVSREEYAEADVLLGGVELNEATMEGAAVFRALGEWHAINGRWRLAAERFKTLLKVNQLEGADVSSLDYLELGPVLIELGDLDEYDRFRREAVERFSGVDMPFADRIVKISLLVSANGEMLRQLEPFAEASKASIHAAETSGDNFQAAWRSMSHALFEYRRANYAEAATYAKRCFAYGAPNAPRDAAAGFVLAMASYQMGRTEEAESAYRAAARLVESKYLTNIDPGNPVQGFWFDWAFARVIMREASRLLGME</sequence>
<dbReference type="GO" id="GO:0004674">
    <property type="term" value="F:protein serine/threonine kinase activity"/>
    <property type="evidence" value="ECO:0007669"/>
    <property type="project" value="UniProtKB-KW"/>
</dbReference>
<evidence type="ECO:0000256" key="5">
    <source>
        <dbReference type="SAM" id="Phobius"/>
    </source>
</evidence>
<keyword evidence="1" id="KW-0808">Transferase</keyword>
<dbReference type="CDD" id="cd14014">
    <property type="entry name" value="STKc_PknB_like"/>
    <property type="match status" value="1"/>
</dbReference>
<keyword evidence="2" id="KW-0547">Nucleotide-binding</keyword>
<reference evidence="7" key="1">
    <citation type="submission" date="2020-09" db="EMBL/GenBank/DDBJ databases">
        <title>Pelagicoccus enzymogenes sp. nov. with an EPS production, isolated from marine sediment.</title>
        <authorList>
            <person name="Feng X."/>
        </authorList>
    </citation>
    <scope>NUCLEOTIDE SEQUENCE</scope>
    <source>
        <strain evidence="7">NFK12</strain>
    </source>
</reference>
<dbReference type="PROSITE" id="PS00108">
    <property type="entry name" value="PROTEIN_KINASE_ST"/>
    <property type="match status" value="1"/>
</dbReference>
<organism evidence="7 8">
    <name type="scientific">Pelagicoccus enzymogenes</name>
    <dbReference type="NCBI Taxonomy" id="2773457"/>
    <lineage>
        <taxon>Bacteria</taxon>
        <taxon>Pseudomonadati</taxon>
        <taxon>Verrucomicrobiota</taxon>
        <taxon>Opitutia</taxon>
        <taxon>Puniceicoccales</taxon>
        <taxon>Pelagicoccaceae</taxon>
        <taxon>Pelagicoccus</taxon>
    </lineage>
</organism>
<evidence type="ECO:0000256" key="4">
    <source>
        <dbReference type="ARBA" id="ARBA00022840"/>
    </source>
</evidence>
<dbReference type="GO" id="GO:0005524">
    <property type="term" value="F:ATP binding"/>
    <property type="evidence" value="ECO:0007669"/>
    <property type="project" value="UniProtKB-KW"/>
</dbReference>
<dbReference type="Gene3D" id="3.30.200.20">
    <property type="entry name" value="Phosphorylase Kinase, domain 1"/>
    <property type="match status" value="1"/>
</dbReference>
<dbReference type="Gene3D" id="1.25.40.10">
    <property type="entry name" value="Tetratricopeptide repeat domain"/>
    <property type="match status" value="1"/>
</dbReference>
<dbReference type="Gene3D" id="1.10.510.10">
    <property type="entry name" value="Transferase(Phosphotransferase) domain 1"/>
    <property type="match status" value="1"/>
</dbReference>
<dbReference type="PROSITE" id="PS50011">
    <property type="entry name" value="PROTEIN_KINASE_DOM"/>
    <property type="match status" value="1"/>
</dbReference>
<dbReference type="AlphaFoldDB" id="A0A927FB65"/>
<keyword evidence="5" id="KW-0812">Transmembrane</keyword>
<evidence type="ECO:0000256" key="3">
    <source>
        <dbReference type="ARBA" id="ARBA00022777"/>
    </source>
</evidence>
<keyword evidence="5" id="KW-0472">Membrane</keyword>
<protein>
    <submittedName>
        <fullName evidence="7">Serine/threonine protein kinase</fullName>
    </submittedName>
</protein>
<proteinExistence type="predicted"/>
<evidence type="ECO:0000256" key="2">
    <source>
        <dbReference type="ARBA" id="ARBA00022741"/>
    </source>
</evidence>
<keyword evidence="8" id="KW-1185">Reference proteome</keyword>
<keyword evidence="7" id="KW-0723">Serine/threonine-protein kinase</keyword>
<dbReference type="InterPro" id="IPR000719">
    <property type="entry name" value="Prot_kinase_dom"/>
</dbReference>
<accession>A0A927FB65</accession>
<name>A0A927FB65_9BACT</name>
<evidence type="ECO:0000313" key="7">
    <source>
        <dbReference type="EMBL" id="MBD5781136.1"/>
    </source>
</evidence>
<dbReference type="Pfam" id="PF00069">
    <property type="entry name" value="Pkinase"/>
    <property type="match status" value="1"/>
</dbReference>
<evidence type="ECO:0000256" key="1">
    <source>
        <dbReference type="ARBA" id="ARBA00022679"/>
    </source>
</evidence>
<gene>
    <name evidence="7" type="ORF">IEN85_16675</name>
</gene>
<dbReference type="Proteomes" id="UP000622317">
    <property type="component" value="Unassembled WGS sequence"/>
</dbReference>
<dbReference type="SUPFAM" id="SSF48452">
    <property type="entry name" value="TPR-like"/>
    <property type="match status" value="1"/>
</dbReference>
<dbReference type="SMART" id="SM00220">
    <property type="entry name" value="S_TKc"/>
    <property type="match status" value="1"/>
</dbReference>
<feature type="domain" description="Protein kinase" evidence="6">
    <location>
        <begin position="89"/>
        <end position="388"/>
    </location>
</feature>
<evidence type="ECO:0000259" key="6">
    <source>
        <dbReference type="PROSITE" id="PS50011"/>
    </source>
</evidence>
<dbReference type="EMBL" id="JACYFG010000040">
    <property type="protein sequence ID" value="MBD5781136.1"/>
    <property type="molecule type" value="Genomic_DNA"/>
</dbReference>
<dbReference type="InterPro" id="IPR011009">
    <property type="entry name" value="Kinase-like_dom_sf"/>
</dbReference>
<comment type="caution">
    <text evidence="7">The sequence shown here is derived from an EMBL/GenBank/DDBJ whole genome shotgun (WGS) entry which is preliminary data.</text>
</comment>
<dbReference type="InterPro" id="IPR008271">
    <property type="entry name" value="Ser/Thr_kinase_AS"/>
</dbReference>
<dbReference type="SUPFAM" id="SSF56112">
    <property type="entry name" value="Protein kinase-like (PK-like)"/>
    <property type="match status" value="1"/>
</dbReference>
<dbReference type="InterPro" id="IPR011990">
    <property type="entry name" value="TPR-like_helical_dom_sf"/>
</dbReference>
<dbReference type="RefSeq" id="WP_191618238.1">
    <property type="nucleotide sequence ID" value="NZ_JACYFG010000040.1"/>
</dbReference>
<keyword evidence="4" id="KW-0067">ATP-binding</keyword>
<evidence type="ECO:0000313" key="8">
    <source>
        <dbReference type="Proteomes" id="UP000622317"/>
    </source>
</evidence>